<name>A0ABR5IFL7_9ACTN</name>
<organism evidence="6 7">
    <name type="scientific">Gordonia jacobaea</name>
    <dbReference type="NCBI Taxonomy" id="122202"/>
    <lineage>
        <taxon>Bacteria</taxon>
        <taxon>Bacillati</taxon>
        <taxon>Actinomycetota</taxon>
        <taxon>Actinomycetes</taxon>
        <taxon>Mycobacteriales</taxon>
        <taxon>Gordoniaceae</taxon>
        <taxon>Gordonia</taxon>
    </lineage>
</organism>
<keyword evidence="2" id="KW-0732">Signal</keyword>
<reference evidence="6 7" key="1">
    <citation type="submission" date="2015-05" db="EMBL/GenBank/DDBJ databases">
        <title>Draft genome sequence of the bacterium Gordonia jacobaea a new member of the Gordonia genus.</title>
        <authorList>
            <person name="Jimenez-Galisteo G."/>
            <person name="Dominguez A."/>
            <person name="Munoz E."/>
            <person name="Vinas M."/>
        </authorList>
    </citation>
    <scope>NUCLEOTIDE SEQUENCE [LARGE SCALE GENOMIC DNA]</scope>
    <source>
        <strain evidence="7">mv1</strain>
    </source>
</reference>
<protein>
    <recommendedName>
        <fullName evidence="8">LppP/LprE family lipoprotein</fullName>
    </recommendedName>
</protein>
<accession>A0ABR5IFL7</accession>
<evidence type="ECO:0000256" key="1">
    <source>
        <dbReference type="ARBA" id="ARBA00022475"/>
    </source>
</evidence>
<keyword evidence="1" id="KW-1003">Cell membrane</keyword>
<evidence type="ECO:0000313" key="6">
    <source>
        <dbReference type="EMBL" id="KNA92463.1"/>
    </source>
</evidence>
<dbReference type="Pfam" id="PF14041">
    <property type="entry name" value="Lipoprotein_21"/>
    <property type="match status" value="1"/>
</dbReference>
<evidence type="ECO:0000256" key="3">
    <source>
        <dbReference type="ARBA" id="ARBA00023136"/>
    </source>
</evidence>
<sequence length="186" mass="19968">MHSFATRTRLSLRTRRLIVLTLTLAGLVAGTLGATTLGSGAASAAPPYGSGHGLCFDINSPLAKSSLSKIGRDANGGGWSPYRASNNPLRNGCNLDWMLVNGNGIGDATYQSRVLLFKHGRFIGTVDPRPYGYTWVAKYTKNSVTVRYRWLKPSDPLCCASGGPTFVTAYTVGTHIIRVGHFPPRP</sequence>
<keyword evidence="5" id="KW-0449">Lipoprotein</keyword>
<proteinExistence type="predicted"/>
<dbReference type="EMBL" id="LDTZ01000014">
    <property type="protein sequence ID" value="KNA92463.1"/>
    <property type="molecule type" value="Genomic_DNA"/>
</dbReference>
<evidence type="ECO:0008006" key="8">
    <source>
        <dbReference type="Google" id="ProtNLM"/>
    </source>
</evidence>
<evidence type="ECO:0000256" key="4">
    <source>
        <dbReference type="ARBA" id="ARBA00023139"/>
    </source>
</evidence>
<gene>
    <name evidence="6" type="ORF">ABW18_03845</name>
</gene>
<keyword evidence="4" id="KW-0564">Palmitate</keyword>
<evidence type="ECO:0000313" key="7">
    <source>
        <dbReference type="Proteomes" id="UP000037247"/>
    </source>
</evidence>
<evidence type="ECO:0000256" key="2">
    <source>
        <dbReference type="ARBA" id="ARBA00022729"/>
    </source>
</evidence>
<evidence type="ECO:0000256" key="5">
    <source>
        <dbReference type="ARBA" id="ARBA00023288"/>
    </source>
</evidence>
<dbReference type="RefSeq" id="WP_049697685.1">
    <property type="nucleotide sequence ID" value="NZ_JAQDQF010000002.1"/>
</dbReference>
<dbReference type="Proteomes" id="UP000037247">
    <property type="component" value="Unassembled WGS sequence"/>
</dbReference>
<dbReference type="InterPro" id="IPR025971">
    <property type="entry name" value="LppP/LprE"/>
</dbReference>
<keyword evidence="3" id="KW-0472">Membrane</keyword>
<comment type="caution">
    <text evidence="6">The sequence shown here is derived from an EMBL/GenBank/DDBJ whole genome shotgun (WGS) entry which is preliminary data.</text>
</comment>
<keyword evidence="7" id="KW-1185">Reference proteome</keyword>